<keyword evidence="2" id="KW-0472">Membrane</keyword>
<reference evidence="3" key="1">
    <citation type="submission" date="2016-10" db="EMBL/GenBank/DDBJ databases">
        <title>Sequence of Gallionella enrichment culture.</title>
        <authorList>
            <person name="Poehlein A."/>
            <person name="Muehling M."/>
            <person name="Daniel R."/>
        </authorList>
    </citation>
    <scope>NUCLEOTIDE SEQUENCE</scope>
</reference>
<dbReference type="Pfam" id="PF02632">
    <property type="entry name" value="BioY"/>
    <property type="match status" value="1"/>
</dbReference>
<feature type="transmembrane region" description="Helical" evidence="2">
    <location>
        <begin position="637"/>
        <end position="661"/>
    </location>
</feature>
<dbReference type="EMBL" id="MLJW01000959">
    <property type="protein sequence ID" value="OIQ81168.1"/>
    <property type="molecule type" value="Genomic_DNA"/>
</dbReference>
<evidence type="ECO:0000256" key="1">
    <source>
        <dbReference type="SAM" id="MobiDB-lite"/>
    </source>
</evidence>
<dbReference type="PANTHER" id="PTHR34295">
    <property type="entry name" value="BIOTIN TRANSPORTER BIOY"/>
    <property type="match status" value="1"/>
</dbReference>
<dbReference type="InterPro" id="IPR003784">
    <property type="entry name" value="BioY"/>
</dbReference>
<proteinExistence type="predicted"/>
<feature type="compositionally biased region" description="Basic and acidic residues" evidence="1">
    <location>
        <begin position="24"/>
        <end position="55"/>
    </location>
</feature>
<evidence type="ECO:0000256" key="2">
    <source>
        <dbReference type="SAM" id="Phobius"/>
    </source>
</evidence>
<dbReference type="PANTHER" id="PTHR34295:SF1">
    <property type="entry name" value="BIOTIN TRANSPORTER BIOY"/>
    <property type="match status" value="1"/>
</dbReference>
<name>A0A1J5QCM8_9ZZZZ</name>
<feature type="compositionally biased region" description="Polar residues" evidence="1">
    <location>
        <begin position="463"/>
        <end position="478"/>
    </location>
</feature>
<feature type="transmembrane region" description="Helical" evidence="2">
    <location>
        <begin position="601"/>
        <end position="625"/>
    </location>
</feature>
<dbReference type="Gene3D" id="1.10.1760.20">
    <property type="match status" value="1"/>
</dbReference>
<feature type="region of interest" description="Disordered" evidence="1">
    <location>
        <begin position="15"/>
        <end position="55"/>
    </location>
</feature>
<evidence type="ECO:0000313" key="3">
    <source>
        <dbReference type="EMBL" id="OIQ81168.1"/>
    </source>
</evidence>
<comment type="caution">
    <text evidence="3">The sequence shown here is derived from an EMBL/GenBank/DDBJ whole genome shotgun (WGS) entry which is preliminary data.</text>
</comment>
<dbReference type="GO" id="GO:0005886">
    <property type="term" value="C:plasma membrane"/>
    <property type="evidence" value="ECO:0007669"/>
    <property type="project" value="InterPro"/>
</dbReference>
<feature type="region of interest" description="Disordered" evidence="1">
    <location>
        <begin position="433"/>
        <end position="478"/>
    </location>
</feature>
<keyword evidence="2" id="KW-1133">Transmembrane helix</keyword>
<feature type="region of interest" description="Disordered" evidence="1">
    <location>
        <begin position="220"/>
        <end position="240"/>
    </location>
</feature>
<gene>
    <name evidence="3" type="primary">bioY_1</name>
    <name evidence="3" type="ORF">GALL_370570</name>
</gene>
<feature type="transmembrane region" description="Helical" evidence="2">
    <location>
        <begin position="567"/>
        <end position="589"/>
    </location>
</feature>
<feature type="transmembrane region" description="Helical" evidence="2">
    <location>
        <begin position="542"/>
        <end position="561"/>
    </location>
</feature>
<accession>A0A1J5QCM8</accession>
<dbReference type="AntiFam" id="ANF00142">
    <property type="entry name" value="Shadow ORF (opposite yadG)"/>
</dbReference>
<dbReference type="AlphaFoldDB" id="A0A1J5QCM8"/>
<feature type="region of interest" description="Disordered" evidence="1">
    <location>
        <begin position="349"/>
        <end position="377"/>
    </location>
</feature>
<keyword evidence="2" id="KW-0812">Transmembrane</keyword>
<organism evidence="3">
    <name type="scientific">mine drainage metagenome</name>
    <dbReference type="NCBI Taxonomy" id="410659"/>
    <lineage>
        <taxon>unclassified sequences</taxon>
        <taxon>metagenomes</taxon>
        <taxon>ecological metagenomes</taxon>
    </lineage>
</organism>
<protein>
    <submittedName>
        <fullName evidence="3">Biotin transporter BioY</fullName>
    </submittedName>
</protein>
<sequence length="671" mass="71334">MLLRVVPELETVTGPDLTGVRGVEAGEHPEQRRLPGTVEPEHHHTTPTVDREPDIGEDLLRPVGLAQADRRQRRLAARCRFREPQLRHLVRDPRLVQRGEHPLGSARHVLRGDRLGRLRAHLVRLGQQDGGLLLGVGALAPTPLLVGLTLQDVRVPPEVVLVELATVRVQVEDLVDRRSEQVGVVADHDEPTRIALEEVAEPEDRVGVQVVGGLVEQQRLDTREQDPGELDPAPLAAGQGPDRLAEHAFVEPEVGRDPARLALGRVATGRREPCLEACVPLHRGVARLVDRARHGALGLPHGSHDLVETARREDAVHGHHVEVPGTRVLRQVADVAGTGDRAAGRLGLTREGLGQGGLARTVPTDQPDAVARRDPERRVLEQHACADAQLDGMGSDHWGVLPASARADCGFLRTWPASVGRRHKRDQVYVSASVASGGRPPPPASPGLSASDCPRRSAHRPTTDSPGGTMTVTPENESSAAALPAPVVRVTPAADVALVATFGALLAVCSLTSITIGLVPVPITLQTFGVLLAGAVLGARRGALATLLYLAVGLAGVPVFAQGAAGLGVLATPSVGYLLAFPLVAWLVGLAVERIRHPRRWLLSILAATLAATVVLYLIGVPVMAWRAGVPVSTALAWNLAFIPLDLVKAVLAAVVAAAVHRAFPDLLRRR</sequence>
<dbReference type="GO" id="GO:0015225">
    <property type="term" value="F:biotin transmembrane transporter activity"/>
    <property type="evidence" value="ECO:0007669"/>
    <property type="project" value="InterPro"/>
</dbReference>